<dbReference type="Proteomes" id="UP000273786">
    <property type="component" value="Unassembled WGS sequence"/>
</dbReference>
<organism evidence="6 7">
    <name type="scientific">Mesorhizobium tamadayense</name>
    <dbReference type="NCBI Taxonomy" id="425306"/>
    <lineage>
        <taxon>Bacteria</taxon>
        <taxon>Pseudomonadati</taxon>
        <taxon>Pseudomonadota</taxon>
        <taxon>Alphaproteobacteria</taxon>
        <taxon>Hyphomicrobiales</taxon>
        <taxon>Phyllobacteriaceae</taxon>
        <taxon>Mesorhizobium</taxon>
    </lineage>
</organism>
<name>A0A3P3F4A5_9HYPH</name>
<dbReference type="PANTHER" id="PTHR30537">
    <property type="entry name" value="HTH-TYPE TRANSCRIPTIONAL REGULATOR"/>
    <property type="match status" value="1"/>
</dbReference>
<dbReference type="Gene3D" id="1.10.10.10">
    <property type="entry name" value="Winged helix-like DNA-binding domain superfamily/Winged helix DNA-binding domain"/>
    <property type="match status" value="1"/>
</dbReference>
<dbReference type="GO" id="GO:0003700">
    <property type="term" value="F:DNA-binding transcription factor activity"/>
    <property type="evidence" value="ECO:0007669"/>
    <property type="project" value="InterPro"/>
</dbReference>
<reference evidence="6 7" key="1">
    <citation type="submission" date="2018-11" db="EMBL/GenBank/DDBJ databases">
        <title>the genome of Mesorhizobium tamadayense DSM 28320.</title>
        <authorList>
            <person name="Gao J."/>
        </authorList>
    </citation>
    <scope>NUCLEOTIDE SEQUENCE [LARGE SCALE GENOMIC DNA]</scope>
    <source>
        <strain evidence="6 7">DSM 28320</strain>
    </source>
</reference>
<keyword evidence="3" id="KW-0238">DNA-binding</keyword>
<protein>
    <recommendedName>
        <fullName evidence="5">HTH lysR-type domain-containing protein</fullName>
    </recommendedName>
</protein>
<dbReference type="InterPro" id="IPR036388">
    <property type="entry name" value="WH-like_DNA-bd_sf"/>
</dbReference>
<keyword evidence="4" id="KW-0804">Transcription</keyword>
<keyword evidence="2" id="KW-0805">Transcription regulation</keyword>
<evidence type="ECO:0000313" key="6">
    <source>
        <dbReference type="EMBL" id="RRH93425.1"/>
    </source>
</evidence>
<dbReference type="SUPFAM" id="SSF53850">
    <property type="entry name" value="Periplasmic binding protein-like II"/>
    <property type="match status" value="1"/>
</dbReference>
<dbReference type="AlphaFoldDB" id="A0A3P3F4A5"/>
<dbReference type="PANTHER" id="PTHR30537:SF3">
    <property type="entry name" value="TRANSCRIPTIONAL REGULATORY PROTEIN"/>
    <property type="match status" value="1"/>
</dbReference>
<dbReference type="InterPro" id="IPR058163">
    <property type="entry name" value="LysR-type_TF_proteobact-type"/>
</dbReference>
<evidence type="ECO:0000256" key="1">
    <source>
        <dbReference type="ARBA" id="ARBA00009437"/>
    </source>
</evidence>
<evidence type="ECO:0000256" key="3">
    <source>
        <dbReference type="ARBA" id="ARBA00023125"/>
    </source>
</evidence>
<dbReference type="GO" id="GO:0006351">
    <property type="term" value="P:DNA-templated transcription"/>
    <property type="evidence" value="ECO:0007669"/>
    <property type="project" value="TreeGrafter"/>
</dbReference>
<feature type="domain" description="HTH lysR-type" evidence="5">
    <location>
        <begin position="1"/>
        <end position="32"/>
    </location>
</feature>
<evidence type="ECO:0000313" key="7">
    <source>
        <dbReference type="Proteomes" id="UP000273786"/>
    </source>
</evidence>
<dbReference type="InterPro" id="IPR005119">
    <property type="entry name" value="LysR_subst-bd"/>
</dbReference>
<dbReference type="EMBL" id="RQXT01000051">
    <property type="protein sequence ID" value="RRH93425.1"/>
    <property type="molecule type" value="Genomic_DNA"/>
</dbReference>
<evidence type="ECO:0000256" key="2">
    <source>
        <dbReference type="ARBA" id="ARBA00023015"/>
    </source>
</evidence>
<dbReference type="SUPFAM" id="SSF46785">
    <property type="entry name" value="Winged helix' DNA-binding domain"/>
    <property type="match status" value="1"/>
</dbReference>
<gene>
    <name evidence="6" type="ORF">EH240_29710</name>
</gene>
<dbReference type="InterPro" id="IPR036390">
    <property type="entry name" value="WH_DNA-bd_sf"/>
</dbReference>
<proteinExistence type="inferred from homology"/>
<sequence length="282" mass="30469">MRHTTIGRRLAALEAALGVSLVVRHPQGVEVTPLGRRLLPLGEDLERAIEAMTALARSGTRRVRLALPTGFSPFFAERMAAFRKTCPDISLELTSGSRRVDLRHGEADLAVRIGTVADETLVARRLCVSGWSLYASRAYLDRHPMPIDPHQLSGHEIIGFHDSLAGVPGARWIEAYGKGATIVLRVAEMTEMLAAALGGAGLAVMPCMLAEPEPRMVRLTPDILGSHPVSLVYRREIGDEAPVRAVIRFVIAVVGDRAALIGGEPRRLAECGSRTTPVDLAK</sequence>
<dbReference type="Gene3D" id="3.40.190.290">
    <property type="match status" value="1"/>
</dbReference>
<dbReference type="GO" id="GO:0043565">
    <property type="term" value="F:sequence-specific DNA binding"/>
    <property type="evidence" value="ECO:0007669"/>
    <property type="project" value="TreeGrafter"/>
</dbReference>
<comment type="similarity">
    <text evidence="1">Belongs to the LysR transcriptional regulatory family.</text>
</comment>
<dbReference type="PROSITE" id="PS50931">
    <property type="entry name" value="HTH_LYSR"/>
    <property type="match status" value="1"/>
</dbReference>
<keyword evidence="7" id="KW-1185">Reference proteome</keyword>
<dbReference type="Pfam" id="PF03466">
    <property type="entry name" value="LysR_substrate"/>
    <property type="match status" value="1"/>
</dbReference>
<comment type="caution">
    <text evidence="6">The sequence shown here is derived from an EMBL/GenBank/DDBJ whole genome shotgun (WGS) entry which is preliminary data.</text>
</comment>
<dbReference type="InterPro" id="IPR000847">
    <property type="entry name" value="LysR_HTH_N"/>
</dbReference>
<evidence type="ECO:0000259" key="5">
    <source>
        <dbReference type="PROSITE" id="PS50931"/>
    </source>
</evidence>
<evidence type="ECO:0000256" key="4">
    <source>
        <dbReference type="ARBA" id="ARBA00023163"/>
    </source>
</evidence>
<dbReference type="OrthoDB" id="9796526at2"/>
<accession>A0A3P3F4A5</accession>